<dbReference type="Proteomes" id="UP000264120">
    <property type="component" value="Chromosome"/>
</dbReference>
<feature type="transmembrane region" description="Helical" evidence="6">
    <location>
        <begin position="174"/>
        <end position="195"/>
    </location>
</feature>
<keyword evidence="2" id="KW-1003">Cell membrane</keyword>
<evidence type="ECO:0000313" key="9">
    <source>
        <dbReference type="Proteomes" id="UP000264120"/>
    </source>
</evidence>
<evidence type="ECO:0000256" key="1">
    <source>
        <dbReference type="ARBA" id="ARBA00004651"/>
    </source>
</evidence>
<dbReference type="GO" id="GO:0022857">
    <property type="term" value="F:transmembrane transporter activity"/>
    <property type="evidence" value="ECO:0007669"/>
    <property type="project" value="InterPro"/>
</dbReference>
<feature type="transmembrane region" description="Helical" evidence="6">
    <location>
        <begin position="22"/>
        <end position="43"/>
    </location>
</feature>
<dbReference type="CDD" id="cd17324">
    <property type="entry name" value="MFS_NepI_like"/>
    <property type="match status" value="1"/>
</dbReference>
<dbReference type="InterPro" id="IPR020846">
    <property type="entry name" value="MFS_dom"/>
</dbReference>
<evidence type="ECO:0000256" key="6">
    <source>
        <dbReference type="SAM" id="Phobius"/>
    </source>
</evidence>
<comment type="subcellular location">
    <subcellularLocation>
        <location evidence="1">Cell membrane</location>
        <topology evidence="1">Multi-pass membrane protein</topology>
    </subcellularLocation>
</comment>
<dbReference type="GO" id="GO:0005886">
    <property type="term" value="C:plasma membrane"/>
    <property type="evidence" value="ECO:0007669"/>
    <property type="project" value="UniProtKB-SubCell"/>
</dbReference>
<dbReference type="RefSeq" id="WP_408886147.1">
    <property type="nucleotide sequence ID" value="NZ_CP023036.1"/>
</dbReference>
<dbReference type="Pfam" id="PF07690">
    <property type="entry name" value="MFS_1"/>
    <property type="match status" value="1"/>
</dbReference>
<dbReference type="InterPro" id="IPR036259">
    <property type="entry name" value="MFS_trans_sf"/>
</dbReference>
<reference evidence="8 9" key="1">
    <citation type="submission" date="2017-08" db="EMBL/GenBank/DDBJ databases">
        <title>Complete genome sequence of Gluconacetobacter saccharivorans CV1 isolated from Fermented Vinegar.</title>
        <authorList>
            <person name="Kim S.-Y."/>
        </authorList>
    </citation>
    <scope>NUCLEOTIDE SEQUENCE [LARGE SCALE GENOMIC DNA]</scope>
    <source>
        <strain evidence="8 9">CV1</strain>
    </source>
</reference>
<evidence type="ECO:0000259" key="7">
    <source>
        <dbReference type="PROSITE" id="PS50850"/>
    </source>
</evidence>
<gene>
    <name evidence="8" type="primary">ydhP_1</name>
    <name evidence="8" type="ORF">CD178_00392</name>
</gene>
<feature type="transmembrane region" description="Helical" evidence="6">
    <location>
        <begin position="111"/>
        <end position="132"/>
    </location>
</feature>
<dbReference type="EMBL" id="CP023036">
    <property type="protein sequence ID" value="AXY21211.1"/>
    <property type="molecule type" value="Genomic_DNA"/>
</dbReference>
<dbReference type="PROSITE" id="PS50850">
    <property type="entry name" value="MFS"/>
    <property type="match status" value="1"/>
</dbReference>
<proteinExistence type="predicted"/>
<dbReference type="InterPro" id="IPR011701">
    <property type="entry name" value="MFS"/>
</dbReference>
<protein>
    <submittedName>
        <fullName evidence="8">Inner membrane transport protein YdhP</fullName>
    </submittedName>
</protein>
<dbReference type="PANTHER" id="PTHR43124">
    <property type="entry name" value="PURINE EFFLUX PUMP PBUE"/>
    <property type="match status" value="1"/>
</dbReference>
<feature type="transmembrane region" description="Helical" evidence="6">
    <location>
        <begin position="144"/>
        <end position="162"/>
    </location>
</feature>
<evidence type="ECO:0000313" key="8">
    <source>
        <dbReference type="EMBL" id="AXY21211.1"/>
    </source>
</evidence>
<dbReference type="Gene3D" id="1.20.1250.20">
    <property type="entry name" value="MFS general substrate transporter like domains"/>
    <property type="match status" value="2"/>
</dbReference>
<feature type="transmembrane region" description="Helical" evidence="6">
    <location>
        <begin position="250"/>
        <end position="270"/>
    </location>
</feature>
<organism evidence="8 9">
    <name type="scientific">Komagataeibacter saccharivorans</name>
    <dbReference type="NCBI Taxonomy" id="265959"/>
    <lineage>
        <taxon>Bacteria</taxon>
        <taxon>Pseudomonadati</taxon>
        <taxon>Pseudomonadota</taxon>
        <taxon>Alphaproteobacteria</taxon>
        <taxon>Acetobacterales</taxon>
        <taxon>Acetobacteraceae</taxon>
        <taxon>Komagataeibacter</taxon>
    </lineage>
</organism>
<feature type="transmembrane region" description="Helical" evidence="6">
    <location>
        <begin position="86"/>
        <end position="105"/>
    </location>
</feature>
<evidence type="ECO:0000256" key="5">
    <source>
        <dbReference type="ARBA" id="ARBA00023136"/>
    </source>
</evidence>
<dbReference type="KEGG" id="ksc:CD178_00392"/>
<keyword evidence="3 6" id="KW-0812">Transmembrane</keyword>
<sequence>MCSLNILPSLPAGRGRVGAAELALAVATFTIGTGEFALMAVLPGVARSLGVSVPVAGHVISAYALGVVVGAPLITIIGAGLSRRRLLLVLQALFVVGNAASVLSPGYRSLFYARFLTGLPHGAFYGVAALVMAAMVEPGRRGRAVAGVFVGLTVAHVVGVPLTTWGGQLLGWRMMYGVITIMSVLALGLIARNVPEVAAEPSSAPLRELGALARPQVWFTLATGAIGFGGMFCVGTYMSEVLLTVTHAPVWVVPLAQSLWGVGMVAGNMAGARLVDVSPARAVVVTLAGSTLMSCLFPICAGNPGLILLVISLMGGIIALLPALQTRLMDVTGNAQVLAAALNHSAVNIANAFGAWLGGAVIAAGYGAQSVGWAGACLSAAGLAVFTLALVAQRLERRHMPV</sequence>
<evidence type="ECO:0000256" key="3">
    <source>
        <dbReference type="ARBA" id="ARBA00022692"/>
    </source>
</evidence>
<accession>A0A347W8L8</accession>
<feature type="transmembrane region" description="Helical" evidence="6">
    <location>
        <begin position="345"/>
        <end position="366"/>
    </location>
</feature>
<keyword evidence="4 6" id="KW-1133">Transmembrane helix</keyword>
<evidence type="ECO:0000256" key="2">
    <source>
        <dbReference type="ARBA" id="ARBA00022475"/>
    </source>
</evidence>
<dbReference type="PANTHER" id="PTHR43124:SF3">
    <property type="entry name" value="CHLORAMPHENICOL EFFLUX PUMP RV0191"/>
    <property type="match status" value="1"/>
</dbReference>
<dbReference type="InterPro" id="IPR050189">
    <property type="entry name" value="MFS_Efflux_Transporters"/>
</dbReference>
<dbReference type="AlphaFoldDB" id="A0A347W8L8"/>
<feature type="transmembrane region" description="Helical" evidence="6">
    <location>
        <begin position="55"/>
        <end position="79"/>
    </location>
</feature>
<dbReference type="SUPFAM" id="SSF103473">
    <property type="entry name" value="MFS general substrate transporter"/>
    <property type="match status" value="1"/>
</dbReference>
<feature type="transmembrane region" description="Helical" evidence="6">
    <location>
        <begin position="372"/>
        <end position="392"/>
    </location>
</feature>
<keyword evidence="9" id="KW-1185">Reference proteome</keyword>
<feature type="transmembrane region" description="Helical" evidence="6">
    <location>
        <begin position="282"/>
        <end position="299"/>
    </location>
</feature>
<keyword evidence="5 6" id="KW-0472">Membrane</keyword>
<feature type="domain" description="Major facilitator superfamily (MFS) profile" evidence="7">
    <location>
        <begin position="20"/>
        <end position="399"/>
    </location>
</feature>
<feature type="transmembrane region" description="Helical" evidence="6">
    <location>
        <begin position="305"/>
        <end position="324"/>
    </location>
</feature>
<evidence type="ECO:0000256" key="4">
    <source>
        <dbReference type="ARBA" id="ARBA00022989"/>
    </source>
</evidence>
<feature type="transmembrane region" description="Helical" evidence="6">
    <location>
        <begin position="216"/>
        <end position="238"/>
    </location>
</feature>
<name>A0A347W8L8_9PROT</name>